<reference evidence="1" key="1">
    <citation type="submission" date="2023-03" db="EMBL/GenBank/DDBJ databases">
        <title>Massive genome expansion in bonnet fungi (Mycena s.s.) driven by repeated elements and novel gene families across ecological guilds.</title>
        <authorList>
            <consortium name="Lawrence Berkeley National Laboratory"/>
            <person name="Harder C.B."/>
            <person name="Miyauchi S."/>
            <person name="Viragh M."/>
            <person name="Kuo A."/>
            <person name="Thoen E."/>
            <person name="Andreopoulos B."/>
            <person name="Lu D."/>
            <person name="Skrede I."/>
            <person name="Drula E."/>
            <person name="Henrissat B."/>
            <person name="Morin E."/>
            <person name="Kohler A."/>
            <person name="Barry K."/>
            <person name="LaButti K."/>
            <person name="Morin E."/>
            <person name="Salamov A."/>
            <person name="Lipzen A."/>
            <person name="Mereny Z."/>
            <person name="Hegedus B."/>
            <person name="Baldrian P."/>
            <person name="Stursova M."/>
            <person name="Weitz H."/>
            <person name="Taylor A."/>
            <person name="Grigoriev I.V."/>
            <person name="Nagy L.G."/>
            <person name="Martin F."/>
            <person name="Kauserud H."/>
        </authorList>
    </citation>
    <scope>NUCLEOTIDE SEQUENCE</scope>
    <source>
        <strain evidence="1">9284</strain>
    </source>
</reference>
<dbReference type="AlphaFoldDB" id="A0AAD7FM55"/>
<sequence>MAPLVVQYMDPRLPLDLERTIFEMSALSQPCRIPNLMLVAQRVKTWVEPLMYRVVFLDGDPDVRAVDDLPRFGYRVFSRVLATKTPDFLRKSVKHLFLTNDRASEGAPPDEILRTCSQVVDLYDFRGISIVALDSLRYLRRIALDASVTFSTPSPSNFSHQVFRTVTHLELIEVAEQRNLAGIPHIPHLTHFAFNCAELCAYFSSSVLPACPRLKCIVLLDRAEMSELEPLLEDTRFVPMDQSNWTSDWQRGASGGFSYWDVADGFVRARQTGRVTSE</sequence>
<organism evidence="1 2">
    <name type="scientific">Roridomyces roridus</name>
    <dbReference type="NCBI Taxonomy" id="1738132"/>
    <lineage>
        <taxon>Eukaryota</taxon>
        <taxon>Fungi</taxon>
        <taxon>Dikarya</taxon>
        <taxon>Basidiomycota</taxon>
        <taxon>Agaricomycotina</taxon>
        <taxon>Agaricomycetes</taxon>
        <taxon>Agaricomycetidae</taxon>
        <taxon>Agaricales</taxon>
        <taxon>Marasmiineae</taxon>
        <taxon>Mycenaceae</taxon>
        <taxon>Roridomyces</taxon>
    </lineage>
</organism>
<dbReference type="EMBL" id="JARKIF010000011">
    <property type="protein sequence ID" value="KAJ7627365.1"/>
    <property type="molecule type" value="Genomic_DNA"/>
</dbReference>
<proteinExistence type="predicted"/>
<comment type="caution">
    <text evidence="1">The sequence shown here is derived from an EMBL/GenBank/DDBJ whole genome shotgun (WGS) entry which is preliminary data.</text>
</comment>
<keyword evidence="2" id="KW-1185">Reference proteome</keyword>
<name>A0AAD7FM55_9AGAR</name>
<dbReference type="Proteomes" id="UP001221142">
    <property type="component" value="Unassembled WGS sequence"/>
</dbReference>
<gene>
    <name evidence="1" type="ORF">FB45DRAFT_1004830</name>
</gene>
<accession>A0AAD7FM55</accession>
<evidence type="ECO:0000313" key="1">
    <source>
        <dbReference type="EMBL" id="KAJ7627365.1"/>
    </source>
</evidence>
<protein>
    <submittedName>
        <fullName evidence="1">Uncharacterized protein</fullName>
    </submittedName>
</protein>
<evidence type="ECO:0000313" key="2">
    <source>
        <dbReference type="Proteomes" id="UP001221142"/>
    </source>
</evidence>